<dbReference type="AlphaFoldDB" id="A0A0F6EQC4"/>
<dbReference type="EMBL" id="UGSC01000001">
    <property type="protein sequence ID" value="SUA71309.1"/>
    <property type="molecule type" value="Genomic_DNA"/>
</dbReference>
<sequence>MSSLKVAKALNNNVIIGMHPEHDEVVVIGKGIGFNRRAGDLISLDSVEKLFILKSHEEQEQYKRLLPELDEKLIEVIGEVLHLVQLQAKKPLNEHILIALTDHIAFSINRQKQGITIHNPFLYETREIYPQEYKMAEQAVALIKDKMDVDLGEDEIGFVALHIYSAMTNQHISEVRKDSRLIADMVQVVETTLDYRIPLQSLDYSRLLTHLRFAIERVRRGEIVQEIYRLDKLLNEEYPEMYMLAWKLTKIMEKRLRKPVYPAEVSYLTMHLQRLSQRKEQGEQQTVIKPE</sequence>
<dbReference type="Pfam" id="PF00874">
    <property type="entry name" value="PRD"/>
    <property type="match status" value="2"/>
</dbReference>
<dbReference type="Gene3D" id="1.20.58.1950">
    <property type="match status" value="1"/>
</dbReference>
<dbReference type="InterPro" id="IPR011608">
    <property type="entry name" value="PRD"/>
</dbReference>
<proteinExistence type="predicted"/>
<dbReference type="InterPro" id="IPR004341">
    <property type="entry name" value="CAT_RNA-bd_dom"/>
</dbReference>
<dbReference type="GeneID" id="93347525"/>
<dbReference type="SMART" id="SM01061">
    <property type="entry name" value="CAT_RBD"/>
    <property type="match status" value="1"/>
</dbReference>
<dbReference type="Gene3D" id="2.30.24.10">
    <property type="entry name" value="CAT RNA-binding domain"/>
    <property type="match status" value="1"/>
</dbReference>
<dbReference type="NCBIfam" id="NF047357">
    <property type="entry name" value="antiterm_GlcT"/>
    <property type="match status" value="1"/>
</dbReference>
<evidence type="ECO:0000313" key="1">
    <source>
        <dbReference type="EMBL" id="SUA71309.1"/>
    </source>
</evidence>
<dbReference type="RefSeq" id="WP_019688297.1">
    <property type="nucleotide sequence ID" value="NZ_CP009909.1"/>
</dbReference>
<dbReference type="SUPFAM" id="SSF50151">
    <property type="entry name" value="SacY-like RNA-binding domain"/>
    <property type="match status" value="1"/>
</dbReference>
<dbReference type="InterPro" id="IPR036650">
    <property type="entry name" value="CAT_RNA-bd_dom_sf"/>
</dbReference>
<dbReference type="Gene3D" id="1.20.890.100">
    <property type="match status" value="1"/>
</dbReference>
<name>A0A0F6EQC4_PAEPO</name>
<reference evidence="1 2" key="1">
    <citation type="submission" date="2018-06" db="EMBL/GenBank/DDBJ databases">
        <authorList>
            <consortium name="Pathogen Informatics"/>
            <person name="Doyle S."/>
        </authorList>
    </citation>
    <scope>NUCLEOTIDE SEQUENCE [LARGE SCALE GENOMIC DNA]</scope>
    <source>
        <strain evidence="1 2">NCTC10343</strain>
    </source>
</reference>
<evidence type="ECO:0000313" key="2">
    <source>
        <dbReference type="Proteomes" id="UP000254400"/>
    </source>
</evidence>
<dbReference type="InterPro" id="IPR036634">
    <property type="entry name" value="PRD_sf"/>
</dbReference>
<gene>
    <name evidence="1" type="primary">glcT</name>
    <name evidence="1" type="ORF">NCTC10343_04196</name>
</gene>
<dbReference type="PROSITE" id="PS51372">
    <property type="entry name" value="PRD_2"/>
    <property type="match status" value="2"/>
</dbReference>
<dbReference type="GO" id="GO:0003723">
    <property type="term" value="F:RNA binding"/>
    <property type="evidence" value="ECO:0007669"/>
    <property type="project" value="InterPro"/>
</dbReference>
<accession>A0A0F6EQC4</accession>
<dbReference type="PANTHER" id="PTHR30185:SF16">
    <property type="entry name" value="PROTEIN GLCT"/>
    <property type="match status" value="1"/>
</dbReference>
<dbReference type="SUPFAM" id="SSF63520">
    <property type="entry name" value="PTS-regulatory domain, PRD"/>
    <property type="match status" value="2"/>
</dbReference>
<dbReference type="Gene3D" id="1.10.1790.10">
    <property type="entry name" value="PRD domain"/>
    <property type="match status" value="1"/>
</dbReference>
<dbReference type="PANTHER" id="PTHR30185">
    <property type="entry name" value="CRYPTIC BETA-GLUCOSIDE BGL OPERON ANTITERMINATOR"/>
    <property type="match status" value="1"/>
</dbReference>
<dbReference type="GO" id="GO:0006355">
    <property type="term" value="P:regulation of DNA-templated transcription"/>
    <property type="evidence" value="ECO:0007669"/>
    <property type="project" value="InterPro"/>
</dbReference>
<organism evidence="1 2">
    <name type="scientific">Paenibacillus polymyxa</name>
    <name type="common">Bacillus polymyxa</name>
    <dbReference type="NCBI Taxonomy" id="1406"/>
    <lineage>
        <taxon>Bacteria</taxon>
        <taxon>Bacillati</taxon>
        <taxon>Bacillota</taxon>
        <taxon>Bacilli</taxon>
        <taxon>Bacillales</taxon>
        <taxon>Paenibacillaceae</taxon>
        <taxon>Paenibacillus</taxon>
    </lineage>
</organism>
<dbReference type="Proteomes" id="UP000254400">
    <property type="component" value="Unassembled WGS sequence"/>
</dbReference>
<dbReference type="Pfam" id="PF03123">
    <property type="entry name" value="CAT_RBD"/>
    <property type="match status" value="1"/>
</dbReference>
<protein>
    <submittedName>
        <fullName evidence="1">Cryptic beta-glucoside bgl operon antiterminator</fullName>
    </submittedName>
</protein>
<dbReference type="InterPro" id="IPR050661">
    <property type="entry name" value="BglG_antiterminators"/>
</dbReference>